<sequence>MNIQTQESTCPERGPIRLTIHQHPLEGKTLNKAYVESDEHGCPAATMGLSRRFLQALPLAHTPRSVPAHPANIASKVTKKARIDAVSLTREKVKKPWSALMMKLFIFSNELPKGKKRAMHRPCSLLSFSSVVKEAQFSGEATDLPSYLPLYRAASAHDAGVSPRREARAVAAGDYNSLLFVSNGCVASCNLFVPDSNGVDLNKSDVKRISIWLLNEEFDAITSWLSDNQRCSVLLQESGGTARATEQSRSLSIVWLMCVMQFLSEPWPEAQIRHLLLRLQLQPQSSNE</sequence>
<reference evidence="2" key="1">
    <citation type="journal article" date="2014" name="Proc. Natl. Acad. Sci. U.S.A.">
        <title>Extensive sampling of basidiomycete genomes demonstrates inadequacy of the white-rot/brown-rot paradigm for wood decay fungi.</title>
        <authorList>
            <person name="Riley R."/>
            <person name="Salamov A.A."/>
            <person name="Brown D.W."/>
            <person name="Nagy L.G."/>
            <person name="Floudas D."/>
            <person name="Held B.W."/>
            <person name="Levasseur A."/>
            <person name="Lombard V."/>
            <person name="Morin E."/>
            <person name="Otillar R."/>
            <person name="Lindquist E.A."/>
            <person name="Sun H."/>
            <person name="LaButti K.M."/>
            <person name="Schmutz J."/>
            <person name="Jabbour D."/>
            <person name="Luo H."/>
            <person name="Baker S.E."/>
            <person name="Pisabarro A.G."/>
            <person name="Walton J.D."/>
            <person name="Blanchette R.A."/>
            <person name="Henrissat B."/>
            <person name="Martin F."/>
            <person name="Cullen D."/>
            <person name="Hibbett D.S."/>
            <person name="Grigoriev I.V."/>
        </authorList>
    </citation>
    <scope>NUCLEOTIDE SEQUENCE [LARGE SCALE GENOMIC DNA]</scope>
    <source>
        <strain evidence="2">CBS 339.88</strain>
    </source>
</reference>
<dbReference type="Proteomes" id="UP000027222">
    <property type="component" value="Unassembled WGS sequence"/>
</dbReference>
<evidence type="ECO:0000313" key="1">
    <source>
        <dbReference type="EMBL" id="KDR68959.1"/>
    </source>
</evidence>
<dbReference type="AlphaFoldDB" id="A0A067SMR4"/>
<evidence type="ECO:0000313" key="2">
    <source>
        <dbReference type="Proteomes" id="UP000027222"/>
    </source>
</evidence>
<accession>A0A067SMR4</accession>
<gene>
    <name evidence="1" type="ORF">GALMADRAFT_215518</name>
</gene>
<keyword evidence="2" id="KW-1185">Reference proteome</keyword>
<protein>
    <submittedName>
        <fullName evidence="1">Uncharacterized protein</fullName>
    </submittedName>
</protein>
<dbReference type="HOGENOM" id="CLU_966591_0_0_1"/>
<dbReference type="EMBL" id="KL142405">
    <property type="protein sequence ID" value="KDR68959.1"/>
    <property type="molecule type" value="Genomic_DNA"/>
</dbReference>
<name>A0A067SMR4_GALM3</name>
<organism evidence="1 2">
    <name type="scientific">Galerina marginata (strain CBS 339.88)</name>
    <dbReference type="NCBI Taxonomy" id="685588"/>
    <lineage>
        <taxon>Eukaryota</taxon>
        <taxon>Fungi</taxon>
        <taxon>Dikarya</taxon>
        <taxon>Basidiomycota</taxon>
        <taxon>Agaricomycotina</taxon>
        <taxon>Agaricomycetes</taxon>
        <taxon>Agaricomycetidae</taxon>
        <taxon>Agaricales</taxon>
        <taxon>Agaricineae</taxon>
        <taxon>Strophariaceae</taxon>
        <taxon>Galerina</taxon>
    </lineage>
</organism>
<proteinExistence type="predicted"/>